<dbReference type="InterPro" id="IPR013783">
    <property type="entry name" value="Ig-like_fold"/>
</dbReference>
<evidence type="ECO:0000259" key="4">
    <source>
        <dbReference type="Pfam" id="PF17802"/>
    </source>
</evidence>
<evidence type="ECO:0000256" key="3">
    <source>
        <dbReference type="ARBA" id="ARBA00022729"/>
    </source>
</evidence>
<reference evidence="5" key="1">
    <citation type="journal article" date="2013" name="Environ. Microbiol.">
        <title>Microbiota from the distal guts of lean and obese adolescents exhibit partial functional redundancy besides clear differences in community structure.</title>
        <authorList>
            <person name="Ferrer M."/>
            <person name="Ruiz A."/>
            <person name="Lanza F."/>
            <person name="Haange S.B."/>
            <person name="Oberbach A."/>
            <person name="Till H."/>
            <person name="Bargiela R."/>
            <person name="Campoy C."/>
            <person name="Segura M.T."/>
            <person name="Richter M."/>
            <person name="von Bergen M."/>
            <person name="Seifert J."/>
            <person name="Suarez A."/>
        </authorList>
    </citation>
    <scope>NUCLEOTIDE SEQUENCE</scope>
</reference>
<dbReference type="EMBL" id="AJWY01005406">
    <property type="protein sequence ID" value="EKC69704.1"/>
    <property type="molecule type" value="Genomic_DNA"/>
</dbReference>
<evidence type="ECO:0000313" key="5">
    <source>
        <dbReference type="EMBL" id="EKC69704.1"/>
    </source>
</evidence>
<feature type="non-terminal residue" evidence="5">
    <location>
        <position position="164"/>
    </location>
</feature>
<accession>K1TQ17</accession>
<dbReference type="PANTHER" id="PTHR36108:SF13">
    <property type="entry name" value="COLOSSIN-B-RELATED"/>
    <property type="match status" value="1"/>
</dbReference>
<organism evidence="5">
    <name type="scientific">human gut metagenome</name>
    <dbReference type="NCBI Taxonomy" id="408170"/>
    <lineage>
        <taxon>unclassified sequences</taxon>
        <taxon>metagenomes</taxon>
        <taxon>organismal metagenomes</taxon>
    </lineage>
</organism>
<dbReference type="Pfam" id="PF17802">
    <property type="entry name" value="SpaA"/>
    <property type="match status" value="1"/>
</dbReference>
<name>K1TQ17_9ZZZZ</name>
<comment type="similarity">
    <text evidence="1">Belongs to the serine-aspartate repeat-containing protein (SDr) family.</text>
</comment>
<protein>
    <submittedName>
        <fullName evidence="5">Peptidoglycan bound protein (LPXTG motif)</fullName>
    </submittedName>
</protein>
<gene>
    <name evidence="5" type="ORF">LEA_08151</name>
</gene>
<sequence>MSGNEQDVITVTFGNEAKGSVLIKKIDAITREPLSDVEFMVTESNGTVVGNRNGKYVTDSVGTILIDGLDPNTTLVIKEVRAKSGYVLDDTPQTVKVRSHEVVTVEFRNQPLGGLRIVKLDSVTRKPLAGVEFRVAYADGSYVPDEGGKLSSNGIYRTDENGRD</sequence>
<comment type="caution">
    <text evidence="5">The sequence shown here is derived from an EMBL/GenBank/DDBJ whole genome shotgun (WGS) entry which is preliminary data.</text>
</comment>
<proteinExistence type="inferred from homology"/>
<dbReference type="PANTHER" id="PTHR36108">
    <property type="entry name" value="COLOSSIN-B-RELATED"/>
    <property type="match status" value="1"/>
</dbReference>
<evidence type="ECO:0000256" key="2">
    <source>
        <dbReference type="ARBA" id="ARBA00022525"/>
    </source>
</evidence>
<dbReference type="Gene3D" id="2.60.40.10">
    <property type="entry name" value="Immunoglobulins"/>
    <property type="match status" value="1"/>
</dbReference>
<feature type="domain" description="SpaA-like prealbumin fold" evidence="4">
    <location>
        <begin position="19"/>
        <end position="110"/>
    </location>
</feature>
<dbReference type="InterPro" id="IPR041033">
    <property type="entry name" value="SpaA_PFL_dom_1"/>
</dbReference>
<evidence type="ECO:0000256" key="1">
    <source>
        <dbReference type="ARBA" id="ARBA00007257"/>
    </source>
</evidence>
<keyword evidence="2" id="KW-0964">Secreted</keyword>
<keyword evidence="3" id="KW-0732">Signal</keyword>
<dbReference type="AlphaFoldDB" id="K1TQ17"/>